<keyword evidence="4" id="KW-0804">Transcription</keyword>
<dbReference type="PIRSF" id="PIRSF036625">
    <property type="entry name" value="GAF_ANTAR"/>
    <property type="match status" value="1"/>
</dbReference>
<dbReference type="SUPFAM" id="SSF55781">
    <property type="entry name" value="GAF domain-like"/>
    <property type="match status" value="1"/>
</dbReference>
<dbReference type="InterPro" id="IPR036388">
    <property type="entry name" value="WH-like_DNA-bd_sf"/>
</dbReference>
<evidence type="ECO:0000256" key="3">
    <source>
        <dbReference type="ARBA" id="ARBA00023015"/>
    </source>
</evidence>
<dbReference type="SMART" id="SM00065">
    <property type="entry name" value="GAF"/>
    <property type="match status" value="1"/>
</dbReference>
<dbReference type="InterPro" id="IPR003018">
    <property type="entry name" value="GAF"/>
</dbReference>
<dbReference type="InterPro" id="IPR005561">
    <property type="entry name" value="ANTAR"/>
</dbReference>
<keyword evidence="1" id="KW-0808">Transferase</keyword>
<gene>
    <name evidence="6" type="ORF">EDF64_11069</name>
</gene>
<keyword evidence="3" id="KW-0805">Transcription regulation</keyword>
<dbReference type="GO" id="GO:0003723">
    <property type="term" value="F:RNA binding"/>
    <property type="evidence" value="ECO:0007669"/>
    <property type="project" value="InterPro"/>
</dbReference>
<proteinExistence type="predicted"/>
<evidence type="ECO:0000256" key="1">
    <source>
        <dbReference type="ARBA" id="ARBA00022679"/>
    </source>
</evidence>
<dbReference type="Proteomes" id="UP000295764">
    <property type="component" value="Unassembled WGS sequence"/>
</dbReference>
<dbReference type="AlphaFoldDB" id="A0A4V3BKH2"/>
<evidence type="ECO:0000256" key="4">
    <source>
        <dbReference type="ARBA" id="ARBA00023163"/>
    </source>
</evidence>
<evidence type="ECO:0000256" key="2">
    <source>
        <dbReference type="ARBA" id="ARBA00022777"/>
    </source>
</evidence>
<dbReference type="PROSITE" id="PS50921">
    <property type="entry name" value="ANTAR"/>
    <property type="match status" value="1"/>
</dbReference>
<protein>
    <submittedName>
        <fullName evidence="6">GAF domain-containing protein</fullName>
    </submittedName>
</protein>
<dbReference type="InterPro" id="IPR029016">
    <property type="entry name" value="GAF-like_dom_sf"/>
</dbReference>
<dbReference type="SMART" id="SM01012">
    <property type="entry name" value="ANTAR"/>
    <property type="match status" value="1"/>
</dbReference>
<feature type="domain" description="ANTAR" evidence="5">
    <location>
        <begin position="169"/>
        <end position="230"/>
    </location>
</feature>
<sequence length="237" mass="25697">MAPTREHRLIEAFVALTDTLVDDYDVVEVLQNLVDGAVDLFDASAAGILLVNSDGDLEVLASTSERSGLLGLLQLDAGEGPCVECVATGRPVSVRDPAEMTRRWPAFAEASAASGYASVHAIPMRLRDTTLGSLNLFRESEGTLNTQDALAAQALTDVATISILQQRTLEHATTTQRQLQRALDSRVVIEQAKGFVSHTHHISTDEAFGLLRRYARGHQMLLADLARAVIERRVTIP</sequence>
<dbReference type="SUPFAM" id="SSF52172">
    <property type="entry name" value="CheY-like"/>
    <property type="match status" value="1"/>
</dbReference>
<comment type="caution">
    <text evidence="6">The sequence shown here is derived from an EMBL/GenBank/DDBJ whole genome shotgun (WGS) entry which is preliminary data.</text>
</comment>
<dbReference type="GO" id="GO:0016301">
    <property type="term" value="F:kinase activity"/>
    <property type="evidence" value="ECO:0007669"/>
    <property type="project" value="UniProtKB-KW"/>
</dbReference>
<dbReference type="OrthoDB" id="3683444at2"/>
<dbReference type="RefSeq" id="WP_133520546.1">
    <property type="nucleotide sequence ID" value="NZ_SNVW01000010.1"/>
</dbReference>
<dbReference type="Pfam" id="PF13185">
    <property type="entry name" value="GAF_2"/>
    <property type="match status" value="1"/>
</dbReference>
<dbReference type="InterPro" id="IPR011006">
    <property type="entry name" value="CheY-like_superfamily"/>
</dbReference>
<evidence type="ECO:0000313" key="6">
    <source>
        <dbReference type="EMBL" id="TDN42812.1"/>
    </source>
</evidence>
<dbReference type="EMBL" id="SNVW01000010">
    <property type="protein sequence ID" value="TDN42812.1"/>
    <property type="molecule type" value="Genomic_DNA"/>
</dbReference>
<evidence type="ECO:0000313" key="7">
    <source>
        <dbReference type="Proteomes" id="UP000295764"/>
    </source>
</evidence>
<accession>A0A4V3BKH2</accession>
<organism evidence="6 7">
    <name type="scientific">Curtobacterium flaccumfaciens</name>
    <dbReference type="NCBI Taxonomy" id="2035"/>
    <lineage>
        <taxon>Bacteria</taxon>
        <taxon>Bacillati</taxon>
        <taxon>Actinomycetota</taxon>
        <taxon>Actinomycetes</taxon>
        <taxon>Micrococcales</taxon>
        <taxon>Microbacteriaceae</taxon>
        <taxon>Curtobacterium</taxon>
    </lineage>
</organism>
<reference evidence="6 7" key="1">
    <citation type="submission" date="2019-03" db="EMBL/GenBank/DDBJ databases">
        <title>Genomic analyses of the natural microbiome of Caenorhabditis elegans.</title>
        <authorList>
            <person name="Samuel B."/>
        </authorList>
    </citation>
    <scope>NUCLEOTIDE SEQUENCE [LARGE SCALE GENOMIC DNA]</scope>
    <source>
        <strain evidence="6 7">JUb65</strain>
    </source>
</reference>
<dbReference type="Pfam" id="PF03861">
    <property type="entry name" value="ANTAR"/>
    <property type="match status" value="1"/>
</dbReference>
<keyword evidence="2" id="KW-0418">Kinase</keyword>
<dbReference type="Gene3D" id="3.30.450.40">
    <property type="match status" value="1"/>
</dbReference>
<dbReference type="InterPro" id="IPR012074">
    <property type="entry name" value="GAF_ANTAR"/>
</dbReference>
<dbReference type="Gene3D" id="1.10.10.10">
    <property type="entry name" value="Winged helix-like DNA-binding domain superfamily/Winged helix DNA-binding domain"/>
    <property type="match status" value="1"/>
</dbReference>
<evidence type="ECO:0000259" key="5">
    <source>
        <dbReference type="PROSITE" id="PS50921"/>
    </source>
</evidence>
<name>A0A4V3BKH2_9MICO</name>